<feature type="compositionally biased region" description="Basic and acidic residues" evidence="2">
    <location>
        <begin position="77"/>
        <end position="95"/>
    </location>
</feature>
<feature type="coiled-coil region" evidence="1">
    <location>
        <begin position="135"/>
        <end position="250"/>
    </location>
</feature>
<gene>
    <name evidence="3" type="ORF">PENTCL1PPCAC_19897</name>
</gene>
<accession>A0AAV5TTE6</accession>
<protein>
    <submittedName>
        <fullName evidence="3">Uncharacterized protein</fullName>
    </submittedName>
</protein>
<sequence length="280" mass="32554">RNSGSRMEYGRGRIDSGRSGGYEERRSRSRSRSRDTMGDQRINISYHGGDEMERNSRSRSKVSEVNESTSRSNPPHESTENCEQSHRDDRGEEKGGGTVLVPDPTVLPGQSTPAETQSTHDPYCCPEQNRHMVFKKELEDYKEELKKNFADIQKYQKLWNEDNDELMERLKEENGSMKKVMERMKKMNEDAMKEIEKIREEKGSMKEQVEQFKARLEQEMKKNTSLMVDNNTLEDMLSAYEGEKASLEMECRCAFVSTLTGYIILYEELRATRENEAKLE</sequence>
<evidence type="ECO:0000313" key="4">
    <source>
        <dbReference type="Proteomes" id="UP001432027"/>
    </source>
</evidence>
<dbReference type="AlphaFoldDB" id="A0AAV5TTE6"/>
<evidence type="ECO:0000256" key="1">
    <source>
        <dbReference type="SAM" id="Coils"/>
    </source>
</evidence>
<feature type="region of interest" description="Disordered" evidence="2">
    <location>
        <begin position="1"/>
        <end position="125"/>
    </location>
</feature>
<organism evidence="3 4">
    <name type="scientific">Pristionchus entomophagus</name>
    <dbReference type="NCBI Taxonomy" id="358040"/>
    <lineage>
        <taxon>Eukaryota</taxon>
        <taxon>Metazoa</taxon>
        <taxon>Ecdysozoa</taxon>
        <taxon>Nematoda</taxon>
        <taxon>Chromadorea</taxon>
        <taxon>Rhabditida</taxon>
        <taxon>Rhabditina</taxon>
        <taxon>Diplogasteromorpha</taxon>
        <taxon>Diplogasteroidea</taxon>
        <taxon>Neodiplogasteridae</taxon>
        <taxon>Pristionchus</taxon>
    </lineage>
</organism>
<keyword evidence="4" id="KW-1185">Reference proteome</keyword>
<proteinExistence type="predicted"/>
<keyword evidence="1" id="KW-0175">Coiled coil</keyword>
<feature type="compositionally biased region" description="Polar residues" evidence="2">
    <location>
        <begin position="65"/>
        <end position="76"/>
    </location>
</feature>
<feature type="compositionally biased region" description="Basic and acidic residues" evidence="2">
    <location>
        <begin position="48"/>
        <end position="64"/>
    </location>
</feature>
<comment type="caution">
    <text evidence="3">The sequence shown here is derived from an EMBL/GenBank/DDBJ whole genome shotgun (WGS) entry which is preliminary data.</text>
</comment>
<reference evidence="3" key="1">
    <citation type="submission" date="2023-10" db="EMBL/GenBank/DDBJ databases">
        <title>Genome assembly of Pristionchus species.</title>
        <authorList>
            <person name="Yoshida K."/>
            <person name="Sommer R.J."/>
        </authorList>
    </citation>
    <scope>NUCLEOTIDE SEQUENCE</scope>
    <source>
        <strain evidence="3">RS0144</strain>
    </source>
</reference>
<evidence type="ECO:0000256" key="2">
    <source>
        <dbReference type="SAM" id="MobiDB-lite"/>
    </source>
</evidence>
<feature type="compositionally biased region" description="Basic and acidic residues" evidence="2">
    <location>
        <begin position="8"/>
        <end position="38"/>
    </location>
</feature>
<dbReference type="EMBL" id="BTSX01000004">
    <property type="protein sequence ID" value="GMS97722.1"/>
    <property type="molecule type" value="Genomic_DNA"/>
</dbReference>
<evidence type="ECO:0000313" key="3">
    <source>
        <dbReference type="EMBL" id="GMS97722.1"/>
    </source>
</evidence>
<feature type="non-terminal residue" evidence="3">
    <location>
        <position position="280"/>
    </location>
</feature>
<feature type="non-terminal residue" evidence="3">
    <location>
        <position position="1"/>
    </location>
</feature>
<name>A0AAV5TTE6_9BILA</name>
<dbReference type="Proteomes" id="UP001432027">
    <property type="component" value="Unassembled WGS sequence"/>
</dbReference>
<feature type="compositionally biased region" description="Polar residues" evidence="2">
    <location>
        <begin position="108"/>
        <end position="120"/>
    </location>
</feature>